<dbReference type="GO" id="GO:0006310">
    <property type="term" value="P:DNA recombination"/>
    <property type="evidence" value="ECO:0007669"/>
    <property type="project" value="UniProtKB-KW"/>
</dbReference>
<evidence type="ECO:0000256" key="2">
    <source>
        <dbReference type="ARBA" id="ARBA00023125"/>
    </source>
</evidence>
<dbReference type="PANTHER" id="PTHR30349">
    <property type="entry name" value="PHAGE INTEGRASE-RELATED"/>
    <property type="match status" value="1"/>
</dbReference>
<evidence type="ECO:0000313" key="5">
    <source>
        <dbReference type="EMBL" id="MRW88801.1"/>
    </source>
</evidence>
<dbReference type="GO" id="GO:0015074">
    <property type="term" value="P:DNA integration"/>
    <property type="evidence" value="ECO:0007669"/>
    <property type="project" value="UniProtKB-KW"/>
</dbReference>
<gene>
    <name evidence="5" type="ORF">GJ699_02245</name>
</gene>
<name>A0A6I2KT92_9BURK</name>
<dbReference type="SUPFAM" id="SSF56349">
    <property type="entry name" value="DNA breaking-rejoining enzymes"/>
    <property type="match status" value="1"/>
</dbReference>
<evidence type="ECO:0000256" key="3">
    <source>
        <dbReference type="ARBA" id="ARBA00023172"/>
    </source>
</evidence>
<keyword evidence="3" id="KW-0233">DNA recombination</keyword>
<feature type="domain" description="Tyr recombinase" evidence="4">
    <location>
        <begin position="161"/>
        <end position="325"/>
    </location>
</feature>
<evidence type="ECO:0000256" key="1">
    <source>
        <dbReference type="ARBA" id="ARBA00022908"/>
    </source>
</evidence>
<protein>
    <submittedName>
        <fullName evidence="5">Tyrosine-type recombinase/integrase</fullName>
    </submittedName>
</protein>
<keyword evidence="1" id="KW-0229">DNA integration</keyword>
<dbReference type="Proteomes" id="UP000433309">
    <property type="component" value="Unassembled WGS sequence"/>
</dbReference>
<dbReference type="Gene3D" id="1.10.443.10">
    <property type="entry name" value="Intergrase catalytic core"/>
    <property type="match status" value="1"/>
</dbReference>
<sequence>MAGPVKVDGKWRHRIMVKGVRTSGTFETKAAALAWEAEQRTVVTGKTIATTQTCQDAFDRYERDISSRKKGHRWEALRLAAAGRTALPAFGDATLGSIRVVDIDASHIAAYRDVRLKTVTGATVDRELTLLSHVFTIARKEWKWIKASPTTDVSRPKSAPPRFRRITQDEIDHITVALGWQNKPPVTKQQRVAAAFLFAIETGMRAGEIVKLTKSLVTPPVALVLDAKNGEDRRVPMSARAVEIWKMVPEGFGITAASIDALFRQARDERTLIKDLHFHDTRHEAITRLAKKLHVLDLARMTGHKDIRKLMIYYNESAEDIASRL</sequence>
<dbReference type="InterPro" id="IPR011010">
    <property type="entry name" value="DNA_brk_join_enz"/>
</dbReference>
<dbReference type="AlphaFoldDB" id="A0A6I2KT92"/>
<accession>A0A6I2KT92</accession>
<evidence type="ECO:0000259" key="4">
    <source>
        <dbReference type="PROSITE" id="PS51898"/>
    </source>
</evidence>
<reference evidence="5 6" key="1">
    <citation type="submission" date="2019-11" db="EMBL/GenBank/DDBJ databases">
        <title>Novel species isolated from a subtropical stream in China.</title>
        <authorList>
            <person name="Lu H."/>
        </authorList>
    </citation>
    <scope>NUCLEOTIDE SEQUENCE [LARGE SCALE GENOMIC DNA]</scope>
    <source>
        <strain evidence="5 6">FT80W</strain>
    </source>
</reference>
<dbReference type="InterPro" id="IPR010998">
    <property type="entry name" value="Integrase_recombinase_N"/>
</dbReference>
<dbReference type="PANTHER" id="PTHR30349:SF94">
    <property type="entry name" value="INTEGRASE_RECOMBINASE HI_1414-RELATED"/>
    <property type="match status" value="1"/>
</dbReference>
<dbReference type="GO" id="GO:0003677">
    <property type="term" value="F:DNA binding"/>
    <property type="evidence" value="ECO:0007669"/>
    <property type="project" value="UniProtKB-KW"/>
</dbReference>
<dbReference type="PROSITE" id="PS51898">
    <property type="entry name" value="TYR_RECOMBINASE"/>
    <property type="match status" value="1"/>
</dbReference>
<organism evidence="5 6">
    <name type="scientific">Duganella guangzhouensis</name>
    <dbReference type="NCBI Taxonomy" id="2666084"/>
    <lineage>
        <taxon>Bacteria</taxon>
        <taxon>Pseudomonadati</taxon>
        <taxon>Pseudomonadota</taxon>
        <taxon>Betaproteobacteria</taxon>
        <taxon>Burkholderiales</taxon>
        <taxon>Oxalobacteraceae</taxon>
        <taxon>Telluria group</taxon>
        <taxon>Duganella</taxon>
    </lineage>
</organism>
<dbReference type="InterPro" id="IPR002104">
    <property type="entry name" value="Integrase_catalytic"/>
</dbReference>
<dbReference type="EMBL" id="WKJK01000001">
    <property type="protein sequence ID" value="MRW88801.1"/>
    <property type="molecule type" value="Genomic_DNA"/>
</dbReference>
<evidence type="ECO:0000313" key="6">
    <source>
        <dbReference type="Proteomes" id="UP000433309"/>
    </source>
</evidence>
<keyword evidence="2" id="KW-0238">DNA-binding</keyword>
<comment type="caution">
    <text evidence="5">The sequence shown here is derived from an EMBL/GenBank/DDBJ whole genome shotgun (WGS) entry which is preliminary data.</text>
</comment>
<proteinExistence type="predicted"/>
<dbReference type="Pfam" id="PF00589">
    <property type="entry name" value="Phage_integrase"/>
    <property type="match status" value="1"/>
</dbReference>
<dbReference type="InterPro" id="IPR013762">
    <property type="entry name" value="Integrase-like_cat_sf"/>
</dbReference>
<dbReference type="CDD" id="cd00796">
    <property type="entry name" value="INT_Rci_Hp1_C"/>
    <property type="match status" value="1"/>
</dbReference>
<dbReference type="Gene3D" id="1.10.150.130">
    <property type="match status" value="1"/>
</dbReference>
<dbReference type="InterPro" id="IPR050090">
    <property type="entry name" value="Tyrosine_recombinase_XerCD"/>
</dbReference>
<keyword evidence="6" id="KW-1185">Reference proteome</keyword>